<protein>
    <submittedName>
        <fullName evidence="6">AraC family transcriptional regulator</fullName>
    </submittedName>
</protein>
<evidence type="ECO:0000256" key="4">
    <source>
        <dbReference type="SAM" id="MobiDB-lite"/>
    </source>
</evidence>
<evidence type="ECO:0000256" key="3">
    <source>
        <dbReference type="ARBA" id="ARBA00023163"/>
    </source>
</evidence>
<evidence type="ECO:0000313" key="7">
    <source>
        <dbReference type="Proteomes" id="UP001304650"/>
    </source>
</evidence>
<dbReference type="AlphaFoldDB" id="A0AA96RIC2"/>
<dbReference type="PROSITE" id="PS01124">
    <property type="entry name" value="HTH_ARAC_FAMILY_2"/>
    <property type="match status" value="1"/>
</dbReference>
<sequence length="308" mass="35669">MTIKRSIVESSGQLFFAQDLPMFVNRVQESFEMQQHSHDFIEISYVAEGNGSHYMNNERMSVTKGDLFYLPVGVSHVFRPSSTNQKKPLIVYNCIFTQSWMDELLQQTWRVGEHEISTFFSQLSKPDDHAEQPPWLTFREQFGEFQPLFERLHLEFNSRRSGYITVMQACIAQLLVSMHRSAQAPLPVAGVTPLSNLESLLAHLRVSYNNPMTLSEAADQLAVSDRQLQRQLMKLTGMSFTANVQHARLEACCKYLRESNHTISEIAALIGYQDMKYFNQLFKKRIGVTPSQYRQQHDERKRPLPSRR</sequence>
<dbReference type="SUPFAM" id="SSF46689">
    <property type="entry name" value="Homeodomain-like"/>
    <property type="match status" value="1"/>
</dbReference>
<evidence type="ECO:0000256" key="1">
    <source>
        <dbReference type="ARBA" id="ARBA00023015"/>
    </source>
</evidence>
<evidence type="ECO:0000259" key="5">
    <source>
        <dbReference type="PROSITE" id="PS01124"/>
    </source>
</evidence>
<keyword evidence="7" id="KW-1185">Reference proteome</keyword>
<dbReference type="Proteomes" id="UP001304650">
    <property type="component" value="Chromosome"/>
</dbReference>
<evidence type="ECO:0000256" key="2">
    <source>
        <dbReference type="ARBA" id="ARBA00023125"/>
    </source>
</evidence>
<dbReference type="Pfam" id="PF12833">
    <property type="entry name" value="HTH_18"/>
    <property type="match status" value="1"/>
</dbReference>
<dbReference type="Gene3D" id="1.10.10.60">
    <property type="entry name" value="Homeodomain-like"/>
    <property type="match status" value="1"/>
</dbReference>
<reference evidence="6" key="1">
    <citation type="submission" date="2022-02" db="EMBL/GenBank/DDBJ databases">
        <title>Paenibacillus sp. MBLB1832 Whole Genome Shotgun Sequencing.</title>
        <authorList>
            <person name="Hwang C.Y."/>
            <person name="Cho E.-S."/>
            <person name="Seo M.-J."/>
        </authorList>
    </citation>
    <scope>NUCLEOTIDE SEQUENCE</scope>
    <source>
        <strain evidence="6">MBLB1832</strain>
    </source>
</reference>
<name>A0AA96RIC2_9BACL</name>
<organism evidence="6 7">
    <name type="scientific">Paenibacillus roseopurpureus</name>
    <dbReference type="NCBI Taxonomy" id="2918901"/>
    <lineage>
        <taxon>Bacteria</taxon>
        <taxon>Bacillati</taxon>
        <taxon>Bacillota</taxon>
        <taxon>Bacilli</taxon>
        <taxon>Bacillales</taxon>
        <taxon>Paenibacillaceae</taxon>
        <taxon>Paenibacillus</taxon>
    </lineage>
</organism>
<dbReference type="PANTHER" id="PTHR43280:SF2">
    <property type="entry name" value="HTH-TYPE TRANSCRIPTIONAL REGULATOR EXSA"/>
    <property type="match status" value="1"/>
</dbReference>
<accession>A0AA96RIC2</accession>
<dbReference type="Pfam" id="PF02311">
    <property type="entry name" value="AraC_binding"/>
    <property type="match status" value="1"/>
</dbReference>
<dbReference type="InterPro" id="IPR020449">
    <property type="entry name" value="Tscrpt_reg_AraC-type_HTH"/>
</dbReference>
<dbReference type="InterPro" id="IPR003313">
    <property type="entry name" value="AraC-bd"/>
</dbReference>
<dbReference type="InterPro" id="IPR037923">
    <property type="entry name" value="HTH-like"/>
</dbReference>
<dbReference type="InterPro" id="IPR018060">
    <property type="entry name" value="HTH_AraC"/>
</dbReference>
<dbReference type="PANTHER" id="PTHR43280">
    <property type="entry name" value="ARAC-FAMILY TRANSCRIPTIONAL REGULATOR"/>
    <property type="match status" value="1"/>
</dbReference>
<keyword evidence="1" id="KW-0805">Transcription regulation</keyword>
<evidence type="ECO:0000313" key="6">
    <source>
        <dbReference type="EMBL" id="WNR42620.1"/>
    </source>
</evidence>
<keyword evidence="3" id="KW-0804">Transcription</keyword>
<dbReference type="KEGG" id="proo:MJB10_16005"/>
<feature type="region of interest" description="Disordered" evidence="4">
    <location>
        <begin position="289"/>
        <end position="308"/>
    </location>
</feature>
<dbReference type="GO" id="GO:0043565">
    <property type="term" value="F:sequence-specific DNA binding"/>
    <property type="evidence" value="ECO:0007669"/>
    <property type="project" value="InterPro"/>
</dbReference>
<dbReference type="SMART" id="SM00342">
    <property type="entry name" value="HTH_ARAC"/>
    <property type="match status" value="1"/>
</dbReference>
<proteinExistence type="predicted"/>
<dbReference type="RefSeq" id="WP_314796216.1">
    <property type="nucleotide sequence ID" value="NZ_CP130319.1"/>
</dbReference>
<feature type="domain" description="HTH araC/xylS-type" evidence="5">
    <location>
        <begin position="198"/>
        <end position="296"/>
    </location>
</feature>
<dbReference type="PRINTS" id="PR00032">
    <property type="entry name" value="HTHARAC"/>
</dbReference>
<dbReference type="SUPFAM" id="SSF51215">
    <property type="entry name" value="Regulatory protein AraC"/>
    <property type="match status" value="1"/>
</dbReference>
<keyword evidence="2" id="KW-0238">DNA-binding</keyword>
<dbReference type="GO" id="GO:0003700">
    <property type="term" value="F:DNA-binding transcription factor activity"/>
    <property type="evidence" value="ECO:0007669"/>
    <property type="project" value="InterPro"/>
</dbReference>
<gene>
    <name evidence="6" type="ORF">MJB10_16005</name>
</gene>
<dbReference type="EMBL" id="CP130319">
    <property type="protein sequence ID" value="WNR42620.1"/>
    <property type="molecule type" value="Genomic_DNA"/>
</dbReference>
<dbReference type="Gene3D" id="2.60.120.10">
    <property type="entry name" value="Jelly Rolls"/>
    <property type="match status" value="1"/>
</dbReference>
<dbReference type="InterPro" id="IPR014710">
    <property type="entry name" value="RmlC-like_jellyroll"/>
</dbReference>
<dbReference type="InterPro" id="IPR009057">
    <property type="entry name" value="Homeodomain-like_sf"/>
</dbReference>